<keyword evidence="2" id="KW-1185">Reference proteome</keyword>
<evidence type="ECO:0000313" key="1">
    <source>
        <dbReference type="EMBL" id="KAG7098484.1"/>
    </source>
</evidence>
<dbReference type="AlphaFoldDB" id="A0A9P7V1A5"/>
<dbReference type="RefSeq" id="XP_043014954.1">
    <property type="nucleotide sequence ID" value="XM_043146254.1"/>
</dbReference>
<dbReference type="EMBL" id="CM032181">
    <property type="protein sequence ID" value="KAG7098484.1"/>
    <property type="molecule type" value="Genomic_DNA"/>
</dbReference>
<evidence type="ECO:0000313" key="2">
    <source>
        <dbReference type="Proteomes" id="UP001049176"/>
    </source>
</evidence>
<comment type="caution">
    <text evidence="1">The sequence shown here is derived from an EMBL/GenBank/DDBJ whole genome shotgun (WGS) entry which is preliminary data.</text>
</comment>
<gene>
    <name evidence="1" type="ORF">E1B28_000429</name>
</gene>
<accession>A0A9P7V1A5</accession>
<dbReference type="OrthoDB" id="3051171at2759"/>
<proteinExistence type="predicted"/>
<dbReference type="KEGG" id="more:E1B28_000429"/>
<name>A0A9P7V1A5_9AGAR</name>
<dbReference type="Proteomes" id="UP001049176">
    <property type="component" value="Chromosome 1"/>
</dbReference>
<sequence>MSNIQALNEPSLCQTPHEEVYRALHERDISAFHVKTEYNEPGIIVSAAVTLTSPSDVAKVINLPHLTDASWAPRKNYWDVNKVINPGPNLFSPGLRLRRHLWRGRCLDGPQSEREEFGPSVRNRLQMTAVGLPISNSFDGAYLQTVAQQGAGLI</sequence>
<reference evidence="1" key="1">
    <citation type="journal article" date="2021" name="Genome Biol. Evol.">
        <title>The assembled and annotated genome of the fairy-ring fungus Marasmius oreades.</title>
        <authorList>
            <person name="Hiltunen M."/>
            <person name="Ament-Velasquez S.L."/>
            <person name="Johannesson H."/>
        </authorList>
    </citation>
    <scope>NUCLEOTIDE SEQUENCE</scope>
    <source>
        <strain evidence="1">03SP1</strain>
    </source>
</reference>
<protein>
    <submittedName>
        <fullName evidence="1">Uncharacterized protein</fullName>
    </submittedName>
</protein>
<dbReference type="GeneID" id="66069505"/>
<organism evidence="1 2">
    <name type="scientific">Marasmius oreades</name>
    <name type="common">fairy-ring Marasmius</name>
    <dbReference type="NCBI Taxonomy" id="181124"/>
    <lineage>
        <taxon>Eukaryota</taxon>
        <taxon>Fungi</taxon>
        <taxon>Dikarya</taxon>
        <taxon>Basidiomycota</taxon>
        <taxon>Agaricomycotina</taxon>
        <taxon>Agaricomycetes</taxon>
        <taxon>Agaricomycetidae</taxon>
        <taxon>Agaricales</taxon>
        <taxon>Marasmiineae</taxon>
        <taxon>Marasmiaceae</taxon>
        <taxon>Marasmius</taxon>
    </lineage>
</organism>